<evidence type="ECO:0000313" key="2">
    <source>
        <dbReference type="EMBL" id="CTQ51139.1"/>
    </source>
</evidence>
<name>A0A0M6YMS5_9RHOB</name>
<dbReference type="Proteomes" id="UP000049222">
    <property type="component" value="Unassembled WGS sequence"/>
</dbReference>
<evidence type="ECO:0000256" key="1">
    <source>
        <dbReference type="PIRSR" id="PIRSR613078-2"/>
    </source>
</evidence>
<keyword evidence="3" id="KW-1185">Reference proteome</keyword>
<dbReference type="InterPro" id="IPR029033">
    <property type="entry name" value="His_PPase_superfam"/>
</dbReference>
<dbReference type="Pfam" id="PF00300">
    <property type="entry name" value="His_Phos_1"/>
    <property type="match status" value="1"/>
</dbReference>
<accession>A0A0M6YMS5</accession>
<organism evidence="2 3">
    <name type="scientific">Jannaschia donghaensis</name>
    <dbReference type="NCBI Taxonomy" id="420998"/>
    <lineage>
        <taxon>Bacteria</taxon>
        <taxon>Pseudomonadati</taxon>
        <taxon>Pseudomonadota</taxon>
        <taxon>Alphaproteobacteria</taxon>
        <taxon>Rhodobacterales</taxon>
        <taxon>Roseobacteraceae</taxon>
        <taxon>Jannaschia</taxon>
    </lineage>
</organism>
<dbReference type="PANTHER" id="PTHR47623:SF1">
    <property type="entry name" value="OS09G0287300 PROTEIN"/>
    <property type="match status" value="1"/>
</dbReference>
<dbReference type="Gene3D" id="3.40.50.1240">
    <property type="entry name" value="Phosphoglycerate mutase-like"/>
    <property type="match status" value="1"/>
</dbReference>
<dbReference type="OrthoDB" id="9810154at2"/>
<reference evidence="2 3" key="1">
    <citation type="submission" date="2015-07" db="EMBL/GenBank/DDBJ databases">
        <authorList>
            <person name="Noorani M."/>
        </authorList>
    </citation>
    <scope>NUCLEOTIDE SEQUENCE [LARGE SCALE GENOMIC DNA]</scope>
    <source>
        <strain evidence="2 3">CECT 7802</strain>
    </source>
</reference>
<dbReference type="PANTHER" id="PTHR47623">
    <property type="entry name" value="OS09G0287300 PROTEIN"/>
    <property type="match status" value="1"/>
</dbReference>
<dbReference type="SUPFAM" id="SSF53254">
    <property type="entry name" value="Phosphoglycerate mutase-like"/>
    <property type="match status" value="1"/>
</dbReference>
<evidence type="ECO:0000313" key="3">
    <source>
        <dbReference type="Proteomes" id="UP000049222"/>
    </source>
</evidence>
<dbReference type="RefSeq" id="WP_055086882.1">
    <property type="nucleotide sequence ID" value="NZ_CXSU01000012.1"/>
</dbReference>
<dbReference type="SMART" id="SM00855">
    <property type="entry name" value="PGAM"/>
    <property type="match status" value="1"/>
</dbReference>
<sequence length="157" mass="17050">MKLILLRHTKSDWTDPAQQDRDRPLNDRGRAAAAEVGKWLTSRGYLPDLVLCSDAVRTRETFAALDLPDTTVDHRADLYLADADTILALARAQTAACVLIVAHNPGIAEAATQAVATPPVHTEFAHYPTGACLVVDLTDDRPGRLLDFVVPRDLGVT</sequence>
<dbReference type="CDD" id="cd07067">
    <property type="entry name" value="HP_PGM_like"/>
    <property type="match status" value="1"/>
</dbReference>
<protein>
    <submittedName>
        <fullName evidence="2">Phosphoglyceromutase</fullName>
    </submittedName>
</protein>
<gene>
    <name evidence="2" type="ORF">JDO7802_03177</name>
</gene>
<proteinExistence type="predicted"/>
<dbReference type="InterPro" id="IPR013078">
    <property type="entry name" value="His_Pase_superF_clade-1"/>
</dbReference>
<dbReference type="EMBL" id="CXSU01000012">
    <property type="protein sequence ID" value="CTQ51139.1"/>
    <property type="molecule type" value="Genomic_DNA"/>
</dbReference>
<feature type="binding site" evidence="1">
    <location>
        <position position="57"/>
    </location>
    <ligand>
        <name>substrate</name>
    </ligand>
</feature>
<dbReference type="STRING" id="420998.JDO7802_03177"/>
<dbReference type="AlphaFoldDB" id="A0A0M6YMS5"/>